<accession>A0A8J6LDH9</accession>
<reference evidence="1" key="2">
    <citation type="submission" date="2021-08" db="EMBL/GenBank/DDBJ databases">
        <authorList>
            <person name="Eriksson T."/>
        </authorList>
    </citation>
    <scope>NUCLEOTIDE SEQUENCE</scope>
    <source>
        <strain evidence="1">Stoneville</strain>
        <tissue evidence="1">Whole head</tissue>
    </source>
</reference>
<evidence type="ECO:0000313" key="1">
    <source>
        <dbReference type="EMBL" id="KAH0816725.1"/>
    </source>
</evidence>
<dbReference type="EMBL" id="JABDTM020021040">
    <property type="protein sequence ID" value="KAH0816725.1"/>
    <property type="molecule type" value="Genomic_DNA"/>
</dbReference>
<name>A0A8J6LDH9_TENMO</name>
<proteinExistence type="predicted"/>
<protein>
    <submittedName>
        <fullName evidence="1">Uncharacterized protein</fullName>
    </submittedName>
</protein>
<organism evidence="1 2">
    <name type="scientific">Tenebrio molitor</name>
    <name type="common">Yellow mealworm beetle</name>
    <dbReference type="NCBI Taxonomy" id="7067"/>
    <lineage>
        <taxon>Eukaryota</taxon>
        <taxon>Metazoa</taxon>
        <taxon>Ecdysozoa</taxon>
        <taxon>Arthropoda</taxon>
        <taxon>Hexapoda</taxon>
        <taxon>Insecta</taxon>
        <taxon>Pterygota</taxon>
        <taxon>Neoptera</taxon>
        <taxon>Endopterygota</taxon>
        <taxon>Coleoptera</taxon>
        <taxon>Polyphaga</taxon>
        <taxon>Cucujiformia</taxon>
        <taxon>Tenebrionidae</taxon>
        <taxon>Tenebrio</taxon>
    </lineage>
</organism>
<sequence length="228" mass="25774">MKTTRRRVEDAIKGNRENRILLGGDFKGRIGERGVLSGNKQGNEEWEWTYIGSRGETVIDYGRVNQEAWEGSSVAAWLSETVLRGRGPGARWWREERHSPDTTARSAGFKSQAGWASHGCCVLWYSCCVVQKKGEERGWAWIAGESTPELRRTTKEKMRNQADRKRRSISGRISSCWMYFLHIVSHSDLVLFDAQNVTNSIAGEVICDKQAPDPGARSSRLSAWFTGF</sequence>
<dbReference type="AlphaFoldDB" id="A0A8J6LDH9"/>
<reference evidence="1" key="1">
    <citation type="journal article" date="2020" name="J Insects Food Feed">
        <title>The yellow mealworm (Tenebrio molitor) genome: a resource for the emerging insects as food and feed industry.</title>
        <authorList>
            <person name="Eriksson T."/>
            <person name="Andere A."/>
            <person name="Kelstrup H."/>
            <person name="Emery V."/>
            <person name="Picard C."/>
        </authorList>
    </citation>
    <scope>NUCLEOTIDE SEQUENCE</scope>
    <source>
        <strain evidence="1">Stoneville</strain>
        <tissue evidence="1">Whole head</tissue>
    </source>
</reference>
<dbReference type="Proteomes" id="UP000719412">
    <property type="component" value="Unassembled WGS sequence"/>
</dbReference>
<comment type="caution">
    <text evidence="1">The sequence shown here is derived from an EMBL/GenBank/DDBJ whole genome shotgun (WGS) entry which is preliminary data.</text>
</comment>
<evidence type="ECO:0000313" key="2">
    <source>
        <dbReference type="Proteomes" id="UP000719412"/>
    </source>
</evidence>
<keyword evidence="2" id="KW-1185">Reference proteome</keyword>
<gene>
    <name evidence="1" type="ORF">GEV33_006066</name>
</gene>